<comment type="caution">
    <text evidence="9">The sequence shown here is derived from an EMBL/GenBank/DDBJ whole genome shotgun (WGS) entry which is preliminary data.</text>
</comment>
<proteinExistence type="inferred from homology"/>
<keyword evidence="3" id="KW-0268">Exocytosis</keyword>
<feature type="compositionally biased region" description="Basic and acidic residues" evidence="8">
    <location>
        <begin position="15"/>
        <end position="28"/>
    </location>
</feature>
<comment type="subcellular location">
    <subcellularLocation>
        <location evidence="6">Synapse</location>
    </subcellularLocation>
</comment>
<gene>
    <name evidence="9" type="ORF">A306_00000466</name>
</gene>
<keyword evidence="7" id="KW-0175">Coiled coil</keyword>
<feature type="region of interest" description="Disordered" evidence="8">
    <location>
        <begin position="9"/>
        <end position="31"/>
    </location>
</feature>
<dbReference type="Pfam" id="PF05835">
    <property type="entry name" value="Synaphin"/>
    <property type="match status" value="1"/>
</dbReference>
<comment type="similarity">
    <text evidence="1">Belongs to the complexin/synaphin family.</text>
</comment>
<accession>A0A2I0LGR7</accession>
<keyword evidence="2" id="KW-0813">Transport</keyword>
<dbReference type="GO" id="GO:0031201">
    <property type="term" value="C:SNARE complex"/>
    <property type="evidence" value="ECO:0007669"/>
    <property type="project" value="TreeGrafter"/>
</dbReference>
<keyword evidence="10" id="KW-1185">Reference proteome</keyword>
<dbReference type="GO" id="GO:0046928">
    <property type="term" value="P:regulation of neurotransmitter secretion"/>
    <property type="evidence" value="ECO:0007669"/>
    <property type="project" value="TreeGrafter"/>
</dbReference>
<dbReference type="EMBL" id="AKCR02001244">
    <property type="protein sequence ID" value="PKK16636.1"/>
    <property type="molecule type" value="Genomic_DNA"/>
</dbReference>
<evidence type="ECO:0000313" key="10">
    <source>
        <dbReference type="Proteomes" id="UP000053872"/>
    </source>
</evidence>
<dbReference type="InterPro" id="IPR008849">
    <property type="entry name" value="Synaphin"/>
</dbReference>
<evidence type="ECO:0000313" key="9">
    <source>
        <dbReference type="EMBL" id="PKK16636.1"/>
    </source>
</evidence>
<evidence type="ECO:0000256" key="2">
    <source>
        <dbReference type="ARBA" id="ARBA00022448"/>
    </source>
</evidence>
<dbReference type="GO" id="GO:0019905">
    <property type="term" value="F:syntaxin binding"/>
    <property type="evidence" value="ECO:0007669"/>
    <property type="project" value="InterPro"/>
</dbReference>
<evidence type="ECO:0000256" key="6">
    <source>
        <dbReference type="ARBA" id="ARBA00034103"/>
    </source>
</evidence>
<evidence type="ECO:0008006" key="11">
    <source>
        <dbReference type="Google" id="ProtNLM"/>
    </source>
</evidence>
<dbReference type="InParanoid" id="A0A2I0LGR7"/>
<dbReference type="CDD" id="cd22809">
    <property type="entry name" value="Complexin_NTD_CPLX_III_IV"/>
    <property type="match status" value="1"/>
</dbReference>
<evidence type="ECO:0000256" key="7">
    <source>
        <dbReference type="SAM" id="Coils"/>
    </source>
</evidence>
<organism evidence="9 10">
    <name type="scientific">Columba livia</name>
    <name type="common">Rock dove</name>
    <dbReference type="NCBI Taxonomy" id="8932"/>
    <lineage>
        <taxon>Eukaryota</taxon>
        <taxon>Metazoa</taxon>
        <taxon>Chordata</taxon>
        <taxon>Craniata</taxon>
        <taxon>Vertebrata</taxon>
        <taxon>Euteleostomi</taxon>
        <taxon>Archelosauria</taxon>
        <taxon>Archosauria</taxon>
        <taxon>Dinosauria</taxon>
        <taxon>Saurischia</taxon>
        <taxon>Theropoda</taxon>
        <taxon>Coelurosauria</taxon>
        <taxon>Aves</taxon>
        <taxon>Neognathae</taxon>
        <taxon>Neoaves</taxon>
        <taxon>Columbimorphae</taxon>
        <taxon>Columbiformes</taxon>
        <taxon>Columbidae</taxon>
        <taxon>Columba</taxon>
    </lineage>
</organism>
<feature type="coiled-coil region" evidence="7">
    <location>
        <begin position="34"/>
        <end position="70"/>
    </location>
</feature>
<evidence type="ECO:0000256" key="3">
    <source>
        <dbReference type="ARBA" id="ARBA00022483"/>
    </source>
</evidence>
<dbReference type="AlphaFoldDB" id="A0A2I0LGR7"/>
<dbReference type="PANTHER" id="PTHR16705:SF12">
    <property type="entry name" value="COMPLEXIN-3"/>
    <property type="match status" value="1"/>
</dbReference>
<evidence type="ECO:0000256" key="1">
    <source>
        <dbReference type="ARBA" id="ARBA00005396"/>
    </source>
</evidence>
<protein>
    <recommendedName>
        <fullName evidence="11">Complexin-3</fullName>
    </recommendedName>
</protein>
<evidence type="ECO:0000256" key="8">
    <source>
        <dbReference type="SAM" id="MobiDB-lite"/>
    </source>
</evidence>
<dbReference type="PANTHER" id="PTHR16705">
    <property type="entry name" value="COMPLEXIN"/>
    <property type="match status" value="1"/>
</dbReference>
<dbReference type="GO" id="GO:0043195">
    <property type="term" value="C:terminal bouton"/>
    <property type="evidence" value="ECO:0007669"/>
    <property type="project" value="TreeGrafter"/>
</dbReference>
<keyword evidence="5" id="KW-0770">Synapse</keyword>
<keyword evidence="4" id="KW-0532">Neurotransmitter transport</keyword>
<reference evidence="9 10" key="1">
    <citation type="journal article" date="2013" name="Science">
        <title>Genomic diversity and evolution of the head crest in the rock pigeon.</title>
        <authorList>
            <person name="Shapiro M.D."/>
            <person name="Kronenberg Z."/>
            <person name="Li C."/>
            <person name="Domyan E.T."/>
            <person name="Pan H."/>
            <person name="Campbell M."/>
            <person name="Tan H."/>
            <person name="Huff C.D."/>
            <person name="Hu H."/>
            <person name="Vickrey A.I."/>
            <person name="Nielsen S.C."/>
            <person name="Stringham S.A."/>
            <person name="Hu H."/>
            <person name="Willerslev E."/>
            <person name="Gilbert M.T."/>
            <person name="Yandell M."/>
            <person name="Zhang G."/>
            <person name="Wang J."/>
        </authorList>
    </citation>
    <scope>NUCLEOTIDE SEQUENCE [LARGE SCALE GENOMIC DNA]</scope>
    <source>
        <tissue evidence="9">Blood</tissue>
    </source>
</reference>
<evidence type="ECO:0000256" key="4">
    <source>
        <dbReference type="ARBA" id="ARBA00022775"/>
    </source>
</evidence>
<sequence length="135" mass="15342">MATFFTAALKGFQGSKEEPPKGPPKDGKVATLPNGMAREEFEEYQRQLLEEKIERDKAFAQRKAERATVRMHLRDKYHLAQELAAMVHSEEEEEEEEDGAGAFAFLTRLREVDLSELRGRALGTVDEVKEKCALM</sequence>
<evidence type="ECO:0000256" key="5">
    <source>
        <dbReference type="ARBA" id="ARBA00023018"/>
    </source>
</evidence>
<dbReference type="Proteomes" id="UP000053872">
    <property type="component" value="Unassembled WGS sequence"/>
</dbReference>
<name>A0A2I0LGR7_COLLI</name>
<dbReference type="GO" id="GO:0016079">
    <property type="term" value="P:synaptic vesicle exocytosis"/>
    <property type="evidence" value="ECO:0007669"/>
    <property type="project" value="TreeGrafter"/>
</dbReference>
<dbReference type="FunCoup" id="A0A2I0LGR7">
    <property type="interactions" value="2"/>
</dbReference>